<dbReference type="EMBL" id="JBBPHU010000010">
    <property type="protein sequence ID" value="KAK7512993.1"/>
    <property type="molecule type" value="Genomic_DNA"/>
</dbReference>
<name>A0ABR1KE11_9PEZI</name>
<dbReference type="Proteomes" id="UP001363622">
    <property type="component" value="Unassembled WGS sequence"/>
</dbReference>
<accession>A0ABR1KE11</accession>
<keyword evidence="7" id="KW-1185">Reference proteome</keyword>
<dbReference type="InterPro" id="IPR036881">
    <property type="entry name" value="Glyco_hydro_3_C_sf"/>
</dbReference>
<evidence type="ECO:0000259" key="5">
    <source>
        <dbReference type="Pfam" id="PF01915"/>
    </source>
</evidence>
<feature type="domain" description="Glycoside hydrolase family 3 C-terminal" evidence="5">
    <location>
        <begin position="40"/>
        <end position="122"/>
    </location>
</feature>
<evidence type="ECO:0000256" key="1">
    <source>
        <dbReference type="ARBA" id="ARBA00005336"/>
    </source>
</evidence>
<dbReference type="Gene3D" id="3.40.50.1700">
    <property type="entry name" value="Glycoside hydrolase family 3 C-terminal domain"/>
    <property type="match status" value="1"/>
</dbReference>
<keyword evidence="2" id="KW-0378">Hydrolase</keyword>
<evidence type="ECO:0000256" key="2">
    <source>
        <dbReference type="ARBA" id="ARBA00022801"/>
    </source>
</evidence>
<evidence type="ECO:0000256" key="4">
    <source>
        <dbReference type="ARBA" id="ARBA00023295"/>
    </source>
</evidence>
<protein>
    <submittedName>
        <fullName evidence="6">Beta-glucosidase</fullName>
    </submittedName>
</protein>
<sequence length="147" mass="15928">MAILRLGAPFTPRFLEADVHAGILEYNATEKYRQAKIYSSVPTIVEMTLDRPTAVPEVFAGAVAVLACYVSTAEVDVLFGDVGPEGKLPFDLPRDMVAVNALMENAPFDAQASLFKFSFGLTFATQCSGLLGKISRMRLDCFRSAAV</sequence>
<reference evidence="6 7" key="1">
    <citation type="submission" date="2024-04" db="EMBL/GenBank/DDBJ databases">
        <title>Phyllosticta paracitricarpa is synonymous to the EU quarantine fungus P. citricarpa based on phylogenomic analyses.</title>
        <authorList>
            <consortium name="Lawrence Berkeley National Laboratory"/>
            <person name="Van Ingen-Buijs V.A."/>
            <person name="Van Westerhoven A.C."/>
            <person name="Haridas S."/>
            <person name="Skiadas P."/>
            <person name="Martin F."/>
            <person name="Groenewald J.Z."/>
            <person name="Crous P.W."/>
            <person name="Seidl M.F."/>
        </authorList>
    </citation>
    <scope>NUCLEOTIDE SEQUENCE [LARGE SCALE GENOMIC DNA]</scope>
    <source>
        <strain evidence="6 7">CBS 123371</strain>
    </source>
</reference>
<gene>
    <name evidence="6" type="ORF">IWZ03DRAFT_384587</name>
</gene>
<comment type="similarity">
    <text evidence="1">Belongs to the glycosyl hydrolase 3 family.</text>
</comment>
<evidence type="ECO:0000313" key="7">
    <source>
        <dbReference type="Proteomes" id="UP001363622"/>
    </source>
</evidence>
<keyword evidence="3" id="KW-0119">Carbohydrate metabolism</keyword>
<proteinExistence type="inferred from homology"/>
<comment type="caution">
    <text evidence="6">The sequence shown here is derived from an EMBL/GenBank/DDBJ whole genome shotgun (WGS) entry which is preliminary data.</text>
</comment>
<dbReference type="SUPFAM" id="SSF52279">
    <property type="entry name" value="Beta-D-glucan exohydrolase, C-terminal domain"/>
    <property type="match status" value="1"/>
</dbReference>
<keyword evidence="4" id="KW-0326">Glycosidase</keyword>
<evidence type="ECO:0000313" key="6">
    <source>
        <dbReference type="EMBL" id="KAK7512993.1"/>
    </source>
</evidence>
<evidence type="ECO:0000256" key="3">
    <source>
        <dbReference type="ARBA" id="ARBA00023277"/>
    </source>
</evidence>
<dbReference type="InterPro" id="IPR002772">
    <property type="entry name" value="Glyco_hydro_3_C"/>
</dbReference>
<organism evidence="6 7">
    <name type="scientific">Phyllosticta citriasiana</name>
    <dbReference type="NCBI Taxonomy" id="595635"/>
    <lineage>
        <taxon>Eukaryota</taxon>
        <taxon>Fungi</taxon>
        <taxon>Dikarya</taxon>
        <taxon>Ascomycota</taxon>
        <taxon>Pezizomycotina</taxon>
        <taxon>Dothideomycetes</taxon>
        <taxon>Dothideomycetes incertae sedis</taxon>
        <taxon>Botryosphaeriales</taxon>
        <taxon>Phyllostictaceae</taxon>
        <taxon>Phyllosticta</taxon>
    </lineage>
</organism>
<dbReference type="Pfam" id="PF01915">
    <property type="entry name" value="Glyco_hydro_3_C"/>
    <property type="match status" value="1"/>
</dbReference>